<keyword evidence="2" id="KW-0282">Flagellum</keyword>
<evidence type="ECO:0000313" key="3">
    <source>
        <dbReference type="Proteomes" id="UP000324065"/>
    </source>
</evidence>
<accession>A0A5M6I8J9</accession>
<dbReference type="Proteomes" id="UP000324065">
    <property type="component" value="Unassembled WGS sequence"/>
</dbReference>
<proteinExistence type="predicted"/>
<evidence type="ECO:0000256" key="1">
    <source>
        <dbReference type="SAM" id="MobiDB-lite"/>
    </source>
</evidence>
<keyword evidence="2" id="KW-0969">Cilium</keyword>
<protein>
    <submittedName>
        <fullName evidence="2">Flagellar basal body-associated FliL family protein</fullName>
    </submittedName>
</protein>
<sequence>MVKLLLIVVLAIVVLGGATVGLTLGGIIPDVLGVGPILGMAPPADEPAEAEAEAHAEPPASDYGPSPTFLRMPQFAVPLIVDGQVNRHLNLSLRLHINPEKEAAVTQAMPRLNDAFLTGLIQKLPELRDRAGRLDGPGLKAVLNALARREMEGDSIYDVLIDNAYFR</sequence>
<keyword evidence="3" id="KW-1185">Reference proteome</keyword>
<gene>
    <name evidence="2" type="ORF">F1188_17280</name>
</gene>
<feature type="region of interest" description="Disordered" evidence="1">
    <location>
        <begin position="43"/>
        <end position="63"/>
    </location>
</feature>
<organism evidence="2 3">
    <name type="scientific">Roseospira marina</name>
    <dbReference type="NCBI Taxonomy" id="140057"/>
    <lineage>
        <taxon>Bacteria</taxon>
        <taxon>Pseudomonadati</taxon>
        <taxon>Pseudomonadota</taxon>
        <taxon>Alphaproteobacteria</taxon>
        <taxon>Rhodospirillales</taxon>
        <taxon>Rhodospirillaceae</taxon>
        <taxon>Roseospira</taxon>
    </lineage>
</organism>
<comment type="caution">
    <text evidence="2">The sequence shown here is derived from an EMBL/GenBank/DDBJ whole genome shotgun (WGS) entry which is preliminary data.</text>
</comment>
<name>A0A5M6I8J9_9PROT</name>
<dbReference type="OrthoDB" id="7350029at2"/>
<dbReference type="AlphaFoldDB" id="A0A5M6I8J9"/>
<evidence type="ECO:0000313" key="2">
    <source>
        <dbReference type="EMBL" id="KAA5604135.1"/>
    </source>
</evidence>
<reference evidence="2 3" key="1">
    <citation type="submission" date="2019-09" db="EMBL/GenBank/DDBJ databases">
        <title>Genome sequence of Roseospira marina, one of the more divergent members of the non-sulfur purple photosynthetic bacterial family, the Rhodospirillaceae.</title>
        <authorList>
            <person name="Meyer T."/>
            <person name="Kyndt J."/>
        </authorList>
    </citation>
    <scope>NUCLEOTIDE SEQUENCE [LARGE SCALE GENOMIC DNA]</scope>
    <source>
        <strain evidence="2 3">DSM 15113</strain>
    </source>
</reference>
<dbReference type="RefSeq" id="WP_150063698.1">
    <property type="nucleotide sequence ID" value="NZ_JACHII010000022.1"/>
</dbReference>
<dbReference type="EMBL" id="VWPJ01000022">
    <property type="protein sequence ID" value="KAA5604135.1"/>
    <property type="molecule type" value="Genomic_DNA"/>
</dbReference>
<keyword evidence="2" id="KW-0966">Cell projection</keyword>